<accession>A0ABR1CN78</accession>
<protein>
    <submittedName>
        <fullName evidence="1">Uncharacterized protein</fullName>
    </submittedName>
</protein>
<keyword evidence="2" id="KW-1185">Reference proteome</keyword>
<dbReference type="Gene3D" id="3.40.50.300">
    <property type="entry name" value="P-loop containing nucleotide triphosphate hydrolases"/>
    <property type="match status" value="1"/>
</dbReference>
<dbReference type="Proteomes" id="UP001303046">
    <property type="component" value="Unassembled WGS sequence"/>
</dbReference>
<reference evidence="1 2" key="1">
    <citation type="submission" date="2023-08" db="EMBL/GenBank/DDBJ databases">
        <title>A Necator americanus chromosomal reference genome.</title>
        <authorList>
            <person name="Ilik V."/>
            <person name="Petrzelkova K.J."/>
            <person name="Pardy F."/>
            <person name="Fuh T."/>
            <person name="Niatou-Singa F.S."/>
            <person name="Gouil Q."/>
            <person name="Baker L."/>
            <person name="Ritchie M.E."/>
            <person name="Jex A.R."/>
            <person name="Gazzola D."/>
            <person name="Li H."/>
            <person name="Toshio Fujiwara R."/>
            <person name="Zhan B."/>
            <person name="Aroian R.V."/>
            <person name="Pafco B."/>
            <person name="Schwarz E.M."/>
        </authorList>
    </citation>
    <scope>NUCLEOTIDE SEQUENCE [LARGE SCALE GENOMIC DNA]</scope>
    <source>
        <strain evidence="1 2">Aroian</strain>
        <tissue evidence="1">Whole animal</tissue>
    </source>
</reference>
<dbReference type="KEGG" id="nai:NECAME_17793"/>
<dbReference type="Pfam" id="PF13087">
    <property type="entry name" value="AAA_12"/>
    <property type="match status" value="1"/>
</dbReference>
<dbReference type="InterPro" id="IPR041679">
    <property type="entry name" value="DNA2/NAM7-like_C"/>
</dbReference>
<dbReference type="EMBL" id="JAVFWL010000003">
    <property type="protein sequence ID" value="KAK6739490.1"/>
    <property type="molecule type" value="Genomic_DNA"/>
</dbReference>
<comment type="caution">
    <text evidence="1">The sequence shown here is derived from an EMBL/GenBank/DDBJ whole genome shotgun (WGS) entry which is preliminary data.</text>
</comment>
<dbReference type="InterPro" id="IPR027417">
    <property type="entry name" value="P-loop_NTPase"/>
</dbReference>
<organism evidence="1 2">
    <name type="scientific">Necator americanus</name>
    <name type="common">Human hookworm</name>
    <dbReference type="NCBI Taxonomy" id="51031"/>
    <lineage>
        <taxon>Eukaryota</taxon>
        <taxon>Metazoa</taxon>
        <taxon>Ecdysozoa</taxon>
        <taxon>Nematoda</taxon>
        <taxon>Chromadorea</taxon>
        <taxon>Rhabditida</taxon>
        <taxon>Rhabditina</taxon>
        <taxon>Rhabditomorpha</taxon>
        <taxon>Strongyloidea</taxon>
        <taxon>Ancylostomatidae</taxon>
        <taxon>Bunostominae</taxon>
        <taxon>Necator</taxon>
    </lineage>
</organism>
<evidence type="ECO:0000313" key="2">
    <source>
        <dbReference type="Proteomes" id="UP001303046"/>
    </source>
</evidence>
<sequence length="69" mass="7882">MDGQSERAANMSHYNSTEAEVYLELSRRGLTPAQLCIIMFYREQYRRLERAADELGVEPATVDSAQGRE</sequence>
<dbReference type="CTD" id="25357818"/>
<evidence type="ECO:0000313" key="1">
    <source>
        <dbReference type="EMBL" id="KAK6739490.1"/>
    </source>
</evidence>
<name>A0ABR1CN78_NECAM</name>
<gene>
    <name evidence="1" type="primary">Necator_chrIII.g8915</name>
    <name evidence="1" type="ORF">RB195_008150</name>
</gene>
<proteinExistence type="predicted"/>